<dbReference type="SUPFAM" id="SSF55797">
    <property type="entry name" value="PR-1-like"/>
    <property type="match status" value="1"/>
</dbReference>
<feature type="transmembrane region" description="Helical" evidence="1">
    <location>
        <begin position="272"/>
        <end position="292"/>
    </location>
</feature>
<accession>A0A0G0PAD7</accession>
<feature type="domain" description="SCP" evidence="2">
    <location>
        <begin position="67"/>
        <end position="179"/>
    </location>
</feature>
<keyword evidence="1" id="KW-0812">Transmembrane</keyword>
<proteinExistence type="predicted"/>
<keyword evidence="1" id="KW-0472">Membrane</keyword>
<organism evidence="3 4">
    <name type="scientific">Candidatus Woesebacteria bacterium GW2011_GWB1_38_8</name>
    <dbReference type="NCBI Taxonomy" id="1618570"/>
    <lineage>
        <taxon>Bacteria</taxon>
        <taxon>Candidatus Woeseibacteriota</taxon>
    </lineage>
</organism>
<keyword evidence="1" id="KW-1133">Transmembrane helix</keyword>
<dbReference type="AlphaFoldDB" id="A0A0G0PAD7"/>
<dbReference type="PANTHER" id="PTHR31157:SF1">
    <property type="entry name" value="SCP DOMAIN-CONTAINING PROTEIN"/>
    <property type="match status" value="1"/>
</dbReference>
<dbReference type="Pfam" id="PF00188">
    <property type="entry name" value="CAP"/>
    <property type="match status" value="1"/>
</dbReference>
<dbReference type="PANTHER" id="PTHR31157">
    <property type="entry name" value="SCP DOMAIN-CONTAINING PROTEIN"/>
    <property type="match status" value="1"/>
</dbReference>
<evidence type="ECO:0000313" key="4">
    <source>
        <dbReference type="Proteomes" id="UP000034081"/>
    </source>
</evidence>
<protein>
    <recommendedName>
        <fullName evidence="2">SCP domain-containing protein</fullName>
    </recommendedName>
</protein>
<sequence length="326" mass="35624">MTAIYFVTHYFFPSHSNNHKAKIIHTSSLLFLSLFLLLYQILLHSAPLAGIKILGYAANIPPDEIIRLTNQKRAEAGQPALQYSSILANAANSKGAHMFENDYWAHVAPDGTEPWKFFTDVGYKYKYAGENLARDFSNPNDVIEAWVTSPSHKENMLSSKYKEIGIAVVEGDLNGVDTTIIVQFFGTKLVDTTPQIPVAVAKPEVTSIPISPTKPIPTLISTPIPTSAPFIALVSPQPSISEQKLIVETSPTMEKASGLKILISPFQSTKSISIMTTALLLLVMVTDGIIVSRRKIPRIGGRTFAHLAFLGMILAILLIARAGKIL</sequence>
<dbReference type="Proteomes" id="UP000034081">
    <property type="component" value="Unassembled WGS sequence"/>
</dbReference>
<comment type="caution">
    <text evidence="3">The sequence shown here is derived from an EMBL/GenBank/DDBJ whole genome shotgun (WGS) entry which is preliminary data.</text>
</comment>
<dbReference type="EMBL" id="LBVL01000001">
    <property type="protein sequence ID" value="KKQ86266.1"/>
    <property type="molecule type" value="Genomic_DNA"/>
</dbReference>
<feature type="transmembrane region" description="Helical" evidence="1">
    <location>
        <begin position="304"/>
        <end position="323"/>
    </location>
</feature>
<name>A0A0G0PAD7_9BACT</name>
<dbReference type="CDD" id="cd05379">
    <property type="entry name" value="CAP_bacterial"/>
    <property type="match status" value="1"/>
</dbReference>
<feature type="transmembrane region" description="Helical" evidence="1">
    <location>
        <begin position="23"/>
        <end position="42"/>
    </location>
</feature>
<gene>
    <name evidence="3" type="ORF">UT08_C0001G0132</name>
</gene>
<reference evidence="3 4" key="1">
    <citation type="journal article" date="2015" name="Nature">
        <title>rRNA introns, odd ribosomes, and small enigmatic genomes across a large radiation of phyla.</title>
        <authorList>
            <person name="Brown C.T."/>
            <person name="Hug L.A."/>
            <person name="Thomas B.C."/>
            <person name="Sharon I."/>
            <person name="Castelle C.J."/>
            <person name="Singh A."/>
            <person name="Wilkins M.J."/>
            <person name="Williams K.H."/>
            <person name="Banfield J.F."/>
        </authorList>
    </citation>
    <scope>NUCLEOTIDE SEQUENCE [LARGE SCALE GENOMIC DNA]</scope>
</reference>
<evidence type="ECO:0000313" key="3">
    <source>
        <dbReference type="EMBL" id="KKQ86266.1"/>
    </source>
</evidence>
<dbReference type="STRING" id="1618570.UT08_C0001G0132"/>
<dbReference type="InterPro" id="IPR014044">
    <property type="entry name" value="CAP_dom"/>
</dbReference>
<dbReference type="InterPro" id="IPR035940">
    <property type="entry name" value="CAP_sf"/>
</dbReference>
<evidence type="ECO:0000256" key="1">
    <source>
        <dbReference type="SAM" id="Phobius"/>
    </source>
</evidence>
<dbReference type="Gene3D" id="3.40.33.10">
    <property type="entry name" value="CAP"/>
    <property type="match status" value="1"/>
</dbReference>
<evidence type="ECO:0000259" key="2">
    <source>
        <dbReference type="Pfam" id="PF00188"/>
    </source>
</evidence>